<dbReference type="SUPFAM" id="SSF141322">
    <property type="entry name" value="NfeD domain-like"/>
    <property type="match status" value="1"/>
</dbReference>
<evidence type="ECO:0000256" key="1">
    <source>
        <dbReference type="ARBA" id="ARBA00004141"/>
    </source>
</evidence>
<dbReference type="PANTHER" id="PTHR33507">
    <property type="entry name" value="INNER MEMBRANE PROTEIN YBBJ"/>
    <property type="match status" value="1"/>
</dbReference>
<reference evidence="7 8" key="2">
    <citation type="submission" date="2020-08" db="EMBL/GenBank/DDBJ databases">
        <title>Stappia taiwanensis sp. nov., isolated from a coastal thermal spring.</title>
        <authorList>
            <person name="Kampfer P."/>
        </authorList>
    </citation>
    <scope>NUCLEOTIDE SEQUENCE [LARGE SCALE GENOMIC DNA]</scope>
    <source>
        <strain evidence="7 8">DSM 23284</strain>
    </source>
</reference>
<dbReference type="InterPro" id="IPR002810">
    <property type="entry name" value="NfeD-like_C"/>
</dbReference>
<evidence type="ECO:0000313" key="8">
    <source>
        <dbReference type="Proteomes" id="UP000559404"/>
    </source>
</evidence>
<sequence>MVERIVFELGPWSWWILGLILLALEVLAPGTFFLWFGLAALIVGTLALFIDMAWQVSLVLFVVVSLVCLFAGRALMRRSEADTDEPHLNRRGDRLVGREFILHEPIVDGNGRIQVDDGFWRVAGPDCSEGTRVHVVRVEGAQLIVRPVDGK</sequence>
<dbReference type="Pfam" id="PF01957">
    <property type="entry name" value="NfeD"/>
    <property type="match status" value="1"/>
</dbReference>
<protein>
    <submittedName>
        <fullName evidence="7">NfeD family protein</fullName>
    </submittedName>
</protein>
<evidence type="ECO:0000256" key="3">
    <source>
        <dbReference type="ARBA" id="ARBA00022989"/>
    </source>
</evidence>
<dbReference type="InterPro" id="IPR012340">
    <property type="entry name" value="NA-bd_OB-fold"/>
</dbReference>
<evidence type="ECO:0000256" key="5">
    <source>
        <dbReference type="SAM" id="Phobius"/>
    </source>
</evidence>
<dbReference type="PANTHER" id="PTHR33507:SF3">
    <property type="entry name" value="INNER MEMBRANE PROTEIN YBBJ"/>
    <property type="match status" value="1"/>
</dbReference>
<keyword evidence="4 5" id="KW-0472">Membrane</keyword>
<feature type="transmembrane region" description="Helical" evidence="5">
    <location>
        <begin position="56"/>
        <end position="76"/>
    </location>
</feature>
<keyword evidence="2 5" id="KW-0812">Transmembrane</keyword>
<name>A0A838Y065_9HYPH</name>
<keyword evidence="3 5" id="KW-1133">Transmembrane helix</keyword>
<dbReference type="Proteomes" id="UP000559404">
    <property type="component" value="Unassembled WGS sequence"/>
</dbReference>
<proteinExistence type="predicted"/>
<dbReference type="EMBL" id="JACEON010000010">
    <property type="protein sequence ID" value="MBA4612360.1"/>
    <property type="molecule type" value="Genomic_DNA"/>
</dbReference>
<dbReference type="InterPro" id="IPR052165">
    <property type="entry name" value="Membrane_assoc_protease"/>
</dbReference>
<feature type="transmembrane region" description="Helical" evidence="5">
    <location>
        <begin position="12"/>
        <end position="28"/>
    </location>
</feature>
<evidence type="ECO:0000256" key="4">
    <source>
        <dbReference type="ARBA" id="ARBA00023136"/>
    </source>
</evidence>
<evidence type="ECO:0000313" key="7">
    <source>
        <dbReference type="EMBL" id="MBA4612360.1"/>
    </source>
</evidence>
<dbReference type="AlphaFoldDB" id="A0A838Y065"/>
<accession>A0A838Y065</accession>
<gene>
    <name evidence="7" type="ORF">H1W37_11900</name>
</gene>
<comment type="subcellular location">
    <subcellularLocation>
        <location evidence="1">Membrane</location>
        <topology evidence="1">Multi-pass membrane protein</topology>
    </subcellularLocation>
</comment>
<evidence type="ECO:0000259" key="6">
    <source>
        <dbReference type="Pfam" id="PF01957"/>
    </source>
</evidence>
<dbReference type="GO" id="GO:0005886">
    <property type="term" value="C:plasma membrane"/>
    <property type="evidence" value="ECO:0007669"/>
    <property type="project" value="TreeGrafter"/>
</dbReference>
<comment type="caution">
    <text evidence="7">The sequence shown here is derived from an EMBL/GenBank/DDBJ whole genome shotgun (WGS) entry which is preliminary data.</text>
</comment>
<feature type="domain" description="NfeD-like C-terminal" evidence="6">
    <location>
        <begin position="93"/>
        <end position="147"/>
    </location>
</feature>
<keyword evidence="8" id="KW-1185">Reference proteome</keyword>
<dbReference type="Gene3D" id="2.40.50.140">
    <property type="entry name" value="Nucleic acid-binding proteins"/>
    <property type="match status" value="1"/>
</dbReference>
<organism evidence="7 8">
    <name type="scientific">Stappia taiwanensis</name>
    <dbReference type="NCBI Taxonomy" id="992267"/>
    <lineage>
        <taxon>Bacteria</taxon>
        <taxon>Pseudomonadati</taxon>
        <taxon>Pseudomonadota</taxon>
        <taxon>Alphaproteobacteria</taxon>
        <taxon>Hyphomicrobiales</taxon>
        <taxon>Stappiaceae</taxon>
        <taxon>Stappia</taxon>
    </lineage>
</organism>
<reference evidence="7 8" key="1">
    <citation type="submission" date="2020-07" db="EMBL/GenBank/DDBJ databases">
        <authorList>
            <person name="Li M."/>
        </authorList>
    </citation>
    <scope>NUCLEOTIDE SEQUENCE [LARGE SCALE GENOMIC DNA]</scope>
    <source>
        <strain evidence="7 8">DSM 23284</strain>
    </source>
</reference>
<evidence type="ECO:0000256" key="2">
    <source>
        <dbReference type="ARBA" id="ARBA00022692"/>
    </source>
</evidence>